<dbReference type="GO" id="GO:0008270">
    <property type="term" value="F:zinc ion binding"/>
    <property type="evidence" value="ECO:0007669"/>
    <property type="project" value="UniProtKB-KW"/>
</dbReference>
<dbReference type="GO" id="GO:1901987">
    <property type="term" value="P:regulation of cell cycle phase transition"/>
    <property type="evidence" value="ECO:0007669"/>
    <property type="project" value="TreeGrafter"/>
</dbReference>
<dbReference type="Pfam" id="PF07535">
    <property type="entry name" value="zf-DBF"/>
    <property type="match status" value="1"/>
</dbReference>
<keyword evidence="3" id="KW-0862">Zinc</keyword>
<dbReference type="SMART" id="SM00586">
    <property type="entry name" value="ZnF_DBF"/>
    <property type="match status" value="1"/>
</dbReference>
<evidence type="ECO:0000256" key="1">
    <source>
        <dbReference type="ARBA" id="ARBA00022723"/>
    </source>
</evidence>
<evidence type="ECO:0000259" key="6">
    <source>
        <dbReference type="PROSITE" id="PS51265"/>
    </source>
</evidence>
<reference evidence="7" key="1">
    <citation type="submission" date="2023-01" db="EMBL/GenBank/DDBJ databases">
        <authorList>
            <person name="Van Ghelder C."/>
            <person name="Rancurel C."/>
        </authorList>
    </citation>
    <scope>NUCLEOTIDE SEQUENCE</scope>
    <source>
        <strain evidence="7">CNCM I-4278</strain>
    </source>
</reference>
<feature type="region of interest" description="Disordered" evidence="5">
    <location>
        <begin position="28"/>
        <end position="51"/>
    </location>
</feature>
<evidence type="ECO:0000256" key="4">
    <source>
        <dbReference type="PROSITE-ProRule" id="PRU00600"/>
    </source>
</evidence>
<dbReference type="GO" id="GO:0043539">
    <property type="term" value="F:protein serine/threonine kinase activator activity"/>
    <property type="evidence" value="ECO:0007669"/>
    <property type="project" value="TreeGrafter"/>
</dbReference>
<name>A0A9W4U621_9PLEO</name>
<comment type="caution">
    <text evidence="7">The sequence shown here is derived from an EMBL/GenBank/DDBJ whole genome shotgun (WGS) entry which is preliminary data.</text>
</comment>
<evidence type="ECO:0000256" key="3">
    <source>
        <dbReference type="ARBA" id="ARBA00022833"/>
    </source>
</evidence>
<dbReference type="PANTHER" id="PTHR15375:SF26">
    <property type="entry name" value="PROTEIN CHIFFON"/>
    <property type="match status" value="1"/>
</dbReference>
<dbReference type="Pfam" id="PF08630">
    <property type="entry name" value="Dfp1_Him1_M"/>
    <property type="match status" value="1"/>
</dbReference>
<accession>A0A9W4U621</accession>
<evidence type="ECO:0000313" key="8">
    <source>
        <dbReference type="Proteomes" id="UP001152607"/>
    </source>
</evidence>
<keyword evidence="8" id="KW-1185">Reference proteome</keyword>
<dbReference type="PROSITE" id="PS51265">
    <property type="entry name" value="ZF_DBF4"/>
    <property type="match status" value="1"/>
</dbReference>
<dbReference type="PANTHER" id="PTHR15375">
    <property type="entry name" value="ACTIVATOR OF S-PHASE KINASE-RELATED"/>
    <property type="match status" value="1"/>
</dbReference>
<sequence length="610" mass="68218">MAAVAVPPSPQFADAMANRRVPLANLQHATNSPLRAPQVGGKRQRSTASETREFAYGQPASKKHIIEVDDADARRSGLVRRSGAPTTALTRKLQEARGELKAVPKQSDKTQRANNDMEQIRQWQRHYRKLFPTFVFYFESIPEDVKFKMIRQTLILGAREVKFFSKEVTHVITARTIPRELDSSSSSTAKGFVNPQLVSKTNIFDTALQNYNKTSSGDILQKAKELGMKLWTVDKLQKILETLLNRGTDEDVHGSRQAAQQPKARQGDLQKLLENERLNGTSDRDYSVAAQDMIPLRGFYVYVHDMDELTRPVMIREYPKVAKKEDGKWPQFRISGTGKCPFVEDRDHARRQQQEDAEKARKAAVAAAVPRTRAATAIHERRALNENNNLARRCTAPTPSIKEDSKPLEPPQHVPTKRPNPDSMPPMFGSAQASLRAMPRFIGGEPIASGLQQSNITSAIRSQAISSTAAGPGARAGNSKEVNQLKRKVLEKNSAPSANTNSGQSSTMNDAQIRAALSQEAASQPIRAAKRRAQESLGGIREDGEGARRVTVVRRRKPVEKELKPGYCENCREKFNDFDEHVVSRKHRKFAQAADNWLELDQLLEQLVRE</sequence>
<dbReference type="AlphaFoldDB" id="A0A9W4U621"/>
<evidence type="ECO:0000256" key="2">
    <source>
        <dbReference type="ARBA" id="ARBA00022771"/>
    </source>
</evidence>
<dbReference type="CDD" id="cd00027">
    <property type="entry name" value="BRCT"/>
    <property type="match status" value="1"/>
</dbReference>
<dbReference type="FunFam" id="6.10.250.3410:FF:000001">
    <property type="entry name" value="Protein DBF4 homolog A"/>
    <property type="match status" value="1"/>
</dbReference>
<feature type="region of interest" description="Disordered" evidence="5">
    <location>
        <begin position="517"/>
        <end position="541"/>
    </location>
</feature>
<dbReference type="GO" id="GO:0003676">
    <property type="term" value="F:nucleic acid binding"/>
    <property type="evidence" value="ECO:0007669"/>
    <property type="project" value="InterPro"/>
</dbReference>
<dbReference type="Gene3D" id="3.40.50.10190">
    <property type="entry name" value="BRCT domain"/>
    <property type="match status" value="1"/>
</dbReference>
<dbReference type="InterPro" id="IPR006572">
    <property type="entry name" value="Znf_DBF"/>
</dbReference>
<dbReference type="SUPFAM" id="SSF52113">
    <property type="entry name" value="BRCT domain"/>
    <property type="match status" value="1"/>
</dbReference>
<protein>
    <recommendedName>
        <fullName evidence="6">DBF4-type domain-containing protein</fullName>
    </recommendedName>
</protein>
<dbReference type="Pfam" id="PF22437">
    <property type="entry name" value="DBF4_BRCT"/>
    <property type="match status" value="1"/>
</dbReference>
<dbReference type="InterPro" id="IPR038545">
    <property type="entry name" value="Znf_DBF_sf"/>
</dbReference>
<dbReference type="InterPro" id="IPR036420">
    <property type="entry name" value="BRCT_dom_sf"/>
</dbReference>
<evidence type="ECO:0000313" key="7">
    <source>
        <dbReference type="EMBL" id="CAI6318845.1"/>
    </source>
</evidence>
<proteinExistence type="predicted"/>
<dbReference type="InterPro" id="IPR051590">
    <property type="entry name" value="Replication_Regulatory_Kinase"/>
</dbReference>
<dbReference type="GO" id="GO:0031431">
    <property type="term" value="C:Dbf4-dependent protein kinase complex"/>
    <property type="evidence" value="ECO:0007669"/>
    <property type="project" value="TreeGrafter"/>
</dbReference>
<feature type="region of interest" description="Disordered" evidence="5">
    <location>
        <begin position="381"/>
        <end position="430"/>
    </location>
</feature>
<dbReference type="EMBL" id="CAOQHR010000002">
    <property type="protein sequence ID" value="CAI6318845.1"/>
    <property type="molecule type" value="Genomic_DNA"/>
</dbReference>
<dbReference type="OrthoDB" id="21380at2759"/>
<dbReference type="Gene3D" id="6.10.250.3410">
    <property type="entry name" value="DBF zinc finger"/>
    <property type="match status" value="1"/>
</dbReference>
<gene>
    <name evidence="7" type="ORF">PDIGIT_LOCUS3515</name>
</gene>
<dbReference type="GO" id="GO:0010571">
    <property type="term" value="P:positive regulation of nuclear cell cycle DNA replication"/>
    <property type="evidence" value="ECO:0007669"/>
    <property type="project" value="TreeGrafter"/>
</dbReference>
<feature type="domain" description="DBF4-type" evidence="6">
    <location>
        <begin position="561"/>
        <end position="610"/>
    </location>
</feature>
<organism evidence="7 8">
    <name type="scientific">Periconia digitata</name>
    <dbReference type="NCBI Taxonomy" id="1303443"/>
    <lineage>
        <taxon>Eukaryota</taxon>
        <taxon>Fungi</taxon>
        <taxon>Dikarya</taxon>
        <taxon>Ascomycota</taxon>
        <taxon>Pezizomycotina</taxon>
        <taxon>Dothideomycetes</taxon>
        <taxon>Pleosporomycetidae</taxon>
        <taxon>Pleosporales</taxon>
        <taxon>Massarineae</taxon>
        <taxon>Periconiaceae</taxon>
        <taxon>Periconia</taxon>
    </lineage>
</organism>
<dbReference type="InterPro" id="IPR055116">
    <property type="entry name" value="DBF4_BRCT"/>
</dbReference>
<keyword evidence="2 4" id="KW-0863">Zinc-finger</keyword>
<evidence type="ECO:0000256" key="5">
    <source>
        <dbReference type="SAM" id="MobiDB-lite"/>
    </source>
</evidence>
<keyword evidence="1" id="KW-0479">Metal-binding</keyword>
<dbReference type="InterPro" id="IPR013939">
    <property type="entry name" value="Regulatory_Dfp1/Him1"/>
</dbReference>
<dbReference type="Proteomes" id="UP001152607">
    <property type="component" value="Unassembled WGS sequence"/>
</dbReference>